<proteinExistence type="predicted"/>
<feature type="disulfide bond" evidence="5">
    <location>
        <begin position="38"/>
        <end position="55"/>
    </location>
</feature>
<feature type="disulfide bond" evidence="5">
    <location>
        <begin position="36"/>
        <end position="48"/>
    </location>
</feature>
<dbReference type="GO" id="GO:0009887">
    <property type="term" value="P:animal organ morphogenesis"/>
    <property type="evidence" value="ECO:0007669"/>
    <property type="project" value="TreeGrafter"/>
</dbReference>
<feature type="transmembrane region" description="Helical" evidence="6">
    <location>
        <begin position="305"/>
        <end position="329"/>
    </location>
</feature>
<sequence>MEPAPANQNEAEENAINVNAPTMEIRAMEVDVNVTCDCDRAGSTSDVCDPATGQCQCHPGIAGRRCDRCDRGTTGILPNCRPCGECWTNWDNAIDQVIVEMRRFENQTSNQLPPDLKPVFTAISNLIEQIELLPGSNLTNEKLNELDGVLALLDLTESEEKLESLSVLLDKLKNRSSAIAILDPHGAYAAVLAAREEICGDNGQLPDGSADRLTCPSACGGTSCDPVIAEVLGITTETDPSTSPVPSPLQSFGVISRCASARGCDQSTEARIKDLLTENLALQNQLGTVLQSATRVSSLVSGQQVWAFMFKLSGASLVMLTIHVVAVYYQRMINDGLAGNHGCVHSNHDELPFLIAH</sequence>
<dbReference type="EMBL" id="UYRU01048587">
    <property type="protein sequence ID" value="VDN10165.1"/>
    <property type="molecule type" value="Genomic_DNA"/>
</dbReference>
<keyword evidence="9" id="KW-1185">Reference proteome</keyword>
<protein>
    <recommendedName>
        <fullName evidence="7">Laminin EGF-like domain-containing protein</fullName>
    </recommendedName>
</protein>
<keyword evidence="6" id="KW-0812">Transmembrane</keyword>
<dbReference type="CDD" id="cd00055">
    <property type="entry name" value="EGF_Lam"/>
    <property type="match status" value="1"/>
</dbReference>
<dbReference type="InterPro" id="IPR050440">
    <property type="entry name" value="Laminin/Netrin_ECM"/>
</dbReference>
<evidence type="ECO:0000256" key="5">
    <source>
        <dbReference type="PROSITE-ProRule" id="PRU00460"/>
    </source>
</evidence>
<evidence type="ECO:0000256" key="6">
    <source>
        <dbReference type="SAM" id="Phobius"/>
    </source>
</evidence>
<dbReference type="OrthoDB" id="26203at2759"/>
<reference evidence="8 9" key="1">
    <citation type="submission" date="2018-11" db="EMBL/GenBank/DDBJ databases">
        <authorList>
            <consortium name="Pathogen Informatics"/>
        </authorList>
    </citation>
    <scope>NUCLEOTIDE SEQUENCE [LARGE SCALE GENOMIC DNA]</scope>
</reference>
<accession>A0A3P7KYC0</accession>
<dbReference type="PANTHER" id="PTHR10574:SF406">
    <property type="entry name" value="LAMININ SUBUNIT ALPHA 5"/>
    <property type="match status" value="1"/>
</dbReference>
<dbReference type="FunFam" id="2.10.25.10:FF:000011">
    <property type="entry name" value="Cadherin EGF LAG seven-pass G-type receptor"/>
    <property type="match status" value="1"/>
</dbReference>
<keyword evidence="2 5" id="KW-1015">Disulfide bond</keyword>
<dbReference type="PROSITE" id="PS50027">
    <property type="entry name" value="EGF_LAM_2"/>
    <property type="match status" value="1"/>
</dbReference>
<evidence type="ECO:0000313" key="8">
    <source>
        <dbReference type="EMBL" id="VDN10165.1"/>
    </source>
</evidence>
<keyword evidence="4 5" id="KW-0424">Laminin EGF-like domain</keyword>
<dbReference type="InterPro" id="IPR002049">
    <property type="entry name" value="LE_dom"/>
</dbReference>
<organism evidence="8 9">
    <name type="scientific">Dibothriocephalus latus</name>
    <name type="common">Fish tapeworm</name>
    <name type="synonym">Diphyllobothrium latum</name>
    <dbReference type="NCBI Taxonomy" id="60516"/>
    <lineage>
        <taxon>Eukaryota</taxon>
        <taxon>Metazoa</taxon>
        <taxon>Spiralia</taxon>
        <taxon>Lophotrochozoa</taxon>
        <taxon>Platyhelminthes</taxon>
        <taxon>Cestoda</taxon>
        <taxon>Eucestoda</taxon>
        <taxon>Diphyllobothriidea</taxon>
        <taxon>Diphyllobothriidae</taxon>
        <taxon>Dibothriocephalus</taxon>
    </lineage>
</organism>
<evidence type="ECO:0000313" key="9">
    <source>
        <dbReference type="Proteomes" id="UP000281553"/>
    </source>
</evidence>
<evidence type="ECO:0000256" key="4">
    <source>
        <dbReference type="ARBA" id="ARBA00023292"/>
    </source>
</evidence>
<dbReference type="SMART" id="SM00180">
    <property type="entry name" value="EGF_Lam"/>
    <property type="match status" value="1"/>
</dbReference>
<comment type="caution">
    <text evidence="5">Lacks conserved residue(s) required for the propagation of feature annotation.</text>
</comment>
<keyword evidence="6" id="KW-0472">Membrane</keyword>
<gene>
    <name evidence="8" type="ORF">DILT_LOCUS5996</name>
</gene>
<feature type="domain" description="Laminin EGF-like" evidence="7">
    <location>
        <begin position="36"/>
        <end position="82"/>
    </location>
</feature>
<dbReference type="Gene3D" id="2.10.25.10">
    <property type="entry name" value="Laminin"/>
    <property type="match status" value="1"/>
</dbReference>
<keyword evidence="6" id="KW-1133">Transmembrane helix</keyword>
<evidence type="ECO:0000256" key="1">
    <source>
        <dbReference type="ARBA" id="ARBA00022737"/>
    </source>
</evidence>
<keyword evidence="3" id="KW-0325">Glycoprotein</keyword>
<evidence type="ECO:0000259" key="7">
    <source>
        <dbReference type="PROSITE" id="PS50027"/>
    </source>
</evidence>
<dbReference type="Proteomes" id="UP000281553">
    <property type="component" value="Unassembled WGS sequence"/>
</dbReference>
<keyword evidence="1" id="KW-0677">Repeat</keyword>
<dbReference type="AlphaFoldDB" id="A0A3P7KYC0"/>
<dbReference type="Pfam" id="PF00053">
    <property type="entry name" value="EGF_laminin"/>
    <property type="match status" value="1"/>
</dbReference>
<feature type="disulfide bond" evidence="5">
    <location>
        <begin position="57"/>
        <end position="66"/>
    </location>
</feature>
<dbReference type="PANTHER" id="PTHR10574">
    <property type="entry name" value="NETRIN/LAMININ-RELATED"/>
    <property type="match status" value="1"/>
</dbReference>
<name>A0A3P7KYC0_DIBLA</name>
<dbReference type="SUPFAM" id="SSF57196">
    <property type="entry name" value="EGF/Laminin"/>
    <property type="match status" value="1"/>
</dbReference>
<evidence type="ECO:0000256" key="3">
    <source>
        <dbReference type="ARBA" id="ARBA00023180"/>
    </source>
</evidence>
<dbReference type="GO" id="GO:0009888">
    <property type="term" value="P:tissue development"/>
    <property type="evidence" value="ECO:0007669"/>
    <property type="project" value="TreeGrafter"/>
</dbReference>
<evidence type="ECO:0000256" key="2">
    <source>
        <dbReference type="ARBA" id="ARBA00023157"/>
    </source>
</evidence>